<organism evidence="3 4">
    <name type="scientific">Massilia hydrophila</name>
    <dbReference type="NCBI Taxonomy" id="3044279"/>
    <lineage>
        <taxon>Bacteria</taxon>
        <taxon>Pseudomonadati</taxon>
        <taxon>Pseudomonadota</taxon>
        <taxon>Betaproteobacteria</taxon>
        <taxon>Burkholderiales</taxon>
        <taxon>Oxalobacteraceae</taxon>
        <taxon>Telluria group</taxon>
        <taxon>Massilia</taxon>
    </lineage>
</organism>
<protein>
    <submittedName>
        <fullName evidence="3">Fasciclin domain-containing protein</fullName>
    </submittedName>
</protein>
<sequence>MKIRNFLKMGLAVLALSTTLAGCGGDDDDMPPMPAQKNLAEVASEQGFTALQAAVTKAGIAGTLTDPNAQLTVFAPTNQAFNDLAVRLGFADANAMVTALPASALQSILTYHVVSGRKLAADLSTGGATQPTAYSFAGAPARLNFDFSSGVKITDAALTTATVSTANVAASNGVIHVVDKVLVPPGVLNVVQMAQANPQFSSLVSAVVAANLQGTLSGAGPFTVFAPTNAAFAAAPQGLTPAQLRTVLTYHVVSGQVLSTQIPFGSPVATVAGQNIVINAGTPPTIRDTTATAARITAVDVRASNGVIHVVDKVLIPAL</sequence>
<feature type="signal peptide" evidence="1">
    <location>
        <begin position="1"/>
        <end position="21"/>
    </location>
</feature>
<feature type="domain" description="FAS1" evidence="2">
    <location>
        <begin position="35"/>
        <end position="182"/>
    </location>
</feature>
<name>A0ABS7YDL1_9BURK</name>
<dbReference type="PANTHER" id="PTHR10900:SF77">
    <property type="entry name" value="FI19380P1"/>
    <property type="match status" value="1"/>
</dbReference>
<dbReference type="RefSeq" id="WP_225239265.1">
    <property type="nucleotide sequence ID" value="NZ_JAHYBX010000005.1"/>
</dbReference>
<proteinExistence type="predicted"/>
<keyword evidence="1" id="KW-0732">Signal</keyword>
<dbReference type="EMBL" id="JAHYBX010000005">
    <property type="protein sequence ID" value="MCA1857016.1"/>
    <property type="molecule type" value="Genomic_DNA"/>
</dbReference>
<dbReference type="InterPro" id="IPR036378">
    <property type="entry name" value="FAS1_dom_sf"/>
</dbReference>
<dbReference type="Proteomes" id="UP001198602">
    <property type="component" value="Unassembled WGS sequence"/>
</dbReference>
<reference evidence="3 4" key="1">
    <citation type="submission" date="2021-07" db="EMBL/GenBank/DDBJ databases">
        <title>Characterization of Violacein-producing bacteria and related species.</title>
        <authorList>
            <person name="Wilson H.S."/>
            <person name="De Leon M.E."/>
        </authorList>
    </citation>
    <scope>NUCLEOTIDE SEQUENCE [LARGE SCALE GENOMIC DNA]</scope>
    <source>
        <strain evidence="3 4">HSC-2F05</strain>
    </source>
</reference>
<feature type="chain" id="PRO_5047134382" evidence="1">
    <location>
        <begin position="22"/>
        <end position="319"/>
    </location>
</feature>
<dbReference type="SMART" id="SM00554">
    <property type="entry name" value="FAS1"/>
    <property type="match status" value="2"/>
</dbReference>
<feature type="domain" description="FAS1" evidence="2">
    <location>
        <begin position="187"/>
        <end position="315"/>
    </location>
</feature>
<keyword evidence="4" id="KW-1185">Reference proteome</keyword>
<evidence type="ECO:0000256" key="1">
    <source>
        <dbReference type="SAM" id="SignalP"/>
    </source>
</evidence>
<dbReference type="Pfam" id="PF02469">
    <property type="entry name" value="Fasciclin"/>
    <property type="match status" value="2"/>
</dbReference>
<dbReference type="PANTHER" id="PTHR10900">
    <property type="entry name" value="PERIOSTIN-RELATED"/>
    <property type="match status" value="1"/>
</dbReference>
<dbReference type="PROSITE" id="PS51257">
    <property type="entry name" value="PROKAR_LIPOPROTEIN"/>
    <property type="match status" value="1"/>
</dbReference>
<dbReference type="Gene3D" id="2.30.180.10">
    <property type="entry name" value="FAS1 domain"/>
    <property type="match status" value="2"/>
</dbReference>
<evidence type="ECO:0000259" key="2">
    <source>
        <dbReference type="PROSITE" id="PS50213"/>
    </source>
</evidence>
<dbReference type="PROSITE" id="PS50213">
    <property type="entry name" value="FAS1"/>
    <property type="match status" value="2"/>
</dbReference>
<evidence type="ECO:0000313" key="3">
    <source>
        <dbReference type="EMBL" id="MCA1857016.1"/>
    </source>
</evidence>
<dbReference type="SUPFAM" id="SSF82153">
    <property type="entry name" value="FAS1 domain"/>
    <property type="match status" value="2"/>
</dbReference>
<dbReference type="InterPro" id="IPR000782">
    <property type="entry name" value="FAS1_domain"/>
</dbReference>
<gene>
    <name evidence="3" type="ORF">LE190_13930</name>
</gene>
<evidence type="ECO:0000313" key="4">
    <source>
        <dbReference type="Proteomes" id="UP001198602"/>
    </source>
</evidence>
<comment type="caution">
    <text evidence="3">The sequence shown here is derived from an EMBL/GenBank/DDBJ whole genome shotgun (WGS) entry which is preliminary data.</text>
</comment>
<accession>A0ABS7YDL1</accession>
<dbReference type="InterPro" id="IPR050904">
    <property type="entry name" value="Adhesion/Biosynth-related"/>
</dbReference>